<sequence length="258" mass="28623">MCCDTEIDAYGIKCQITYETARGLGRDRFECIDFFFQVISEKSGFGVVVCDAVVTRAGACAPHVTSRLPFRTRRCRVPFDDANNVLLGVEIPVRPHKAAAHGAPPERVRGQRPTAQLIRSDDSCALQFAAAFIPEQCGLFKKLLSRRIPNVLIGGVSVVTGLRIRGMSTYLYVASLKITRQEHKDAPCAPYRSYQPAGGAANGPADPPTRERPRSASTIDVSSIRWGSEHVRRRKHACTCRNQRRRRRAARLDKLIAC</sequence>
<name>A0A4C1VQB1_EUMVA</name>
<dbReference type="EMBL" id="BGZK01000380">
    <property type="protein sequence ID" value="GBP40379.1"/>
    <property type="molecule type" value="Genomic_DNA"/>
</dbReference>
<comment type="caution">
    <text evidence="2">The sequence shown here is derived from an EMBL/GenBank/DDBJ whole genome shotgun (WGS) entry which is preliminary data.</text>
</comment>
<feature type="region of interest" description="Disordered" evidence="1">
    <location>
        <begin position="188"/>
        <end position="219"/>
    </location>
</feature>
<reference evidence="2 3" key="1">
    <citation type="journal article" date="2019" name="Commun. Biol.">
        <title>The bagworm genome reveals a unique fibroin gene that provides high tensile strength.</title>
        <authorList>
            <person name="Kono N."/>
            <person name="Nakamura H."/>
            <person name="Ohtoshi R."/>
            <person name="Tomita M."/>
            <person name="Numata K."/>
            <person name="Arakawa K."/>
        </authorList>
    </citation>
    <scope>NUCLEOTIDE SEQUENCE [LARGE SCALE GENOMIC DNA]</scope>
</reference>
<organism evidence="2 3">
    <name type="scientific">Eumeta variegata</name>
    <name type="common">Bagworm moth</name>
    <name type="synonym">Eumeta japonica</name>
    <dbReference type="NCBI Taxonomy" id="151549"/>
    <lineage>
        <taxon>Eukaryota</taxon>
        <taxon>Metazoa</taxon>
        <taxon>Ecdysozoa</taxon>
        <taxon>Arthropoda</taxon>
        <taxon>Hexapoda</taxon>
        <taxon>Insecta</taxon>
        <taxon>Pterygota</taxon>
        <taxon>Neoptera</taxon>
        <taxon>Endopterygota</taxon>
        <taxon>Lepidoptera</taxon>
        <taxon>Glossata</taxon>
        <taxon>Ditrysia</taxon>
        <taxon>Tineoidea</taxon>
        <taxon>Psychidae</taxon>
        <taxon>Oiketicinae</taxon>
        <taxon>Eumeta</taxon>
    </lineage>
</organism>
<proteinExistence type="predicted"/>
<dbReference type="AlphaFoldDB" id="A0A4C1VQB1"/>
<dbReference type="Proteomes" id="UP000299102">
    <property type="component" value="Unassembled WGS sequence"/>
</dbReference>
<evidence type="ECO:0000313" key="2">
    <source>
        <dbReference type="EMBL" id="GBP40379.1"/>
    </source>
</evidence>
<gene>
    <name evidence="2" type="ORF">EVAR_86525_1</name>
</gene>
<accession>A0A4C1VQB1</accession>
<evidence type="ECO:0000256" key="1">
    <source>
        <dbReference type="SAM" id="MobiDB-lite"/>
    </source>
</evidence>
<evidence type="ECO:0000313" key="3">
    <source>
        <dbReference type="Proteomes" id="UP000299102"/>
    </source>
</evidence>
<protein>
    <submittedName>
        <fullName evidence="2">Uncharacterized protein</fullName>
    </submittedName>
</protein>
<keyword evidence="3" id="KW-1185">Reference proteome</keyword>